<gene>
    <name evidence="2" type="ORF">SOCE26_065470</name>
</gene>
<accession>A0A2L0F0L5</accession>
<proteinExistence type="predicted"/>
<evidence type="ECO:0000313" key="2">
    <source>
        <dbReference type="EMBL" id="AUX45066.1"/>
    </source>
</evidence>
<dbReference type="Proteomes" id="UP000238348">
    <property type="component" value="Chromosome"/>
</dbReference>
<evidence type="ECO:0008006" key="4">
    <source>
        <dbReference type="Google" id="ProtNLM"/>
    </source>
</evidence>
<feature type="chain" id="PRO_5014862661" description="Tryptophan synthase alpha chain" evidence="1">
    <location>
        <begin position="24"/>
        <end position="356"/>
    </location>
</feature>
<dbReference type="PROSITE" id="PS51257">
    <property type="entry name" value="PROKAR_LIPOPROTEIN"/>
    <property type="match status" value="1"/>
</dbReference>
<sequence length="356" mass="37651">MVRMWKRHLRVSCAAPLAGVLWAACSGDPYVDVEEPPPCESTTECDPERTGTECIDGRCQCPNPEEEKICCKPGAKEELGDDCERACRPIAECDAALCETPRDCAGPVDARCGEAVCIAGVCRLALPEQLQNQRPGDCVTLRCDEAGRVVEEPDDSDVFNDGNECTVDTCASGVGVHHPREAGRAEESAGRCDGERNLVECLTDDDCGNPSSVACSQHGWCVPQWCVDGDFDAPFGETATDCGGACDPCTAGQACLTLEDCQDQVCTEERKCALPTCSDRVRNGVETDVDCGAPSCPACDPGKRCNSHESCKSGVCVDGVCRAAICGDGFMNGDEAGIDCGGPCVACPLYIDYVDI</sequence>
<organism evidence="2 3">
    <name type="scientific">Sorangium cellulosum</name>
    <name type="common">Polyangium cellulosum</name>
    <dbReference type="NCBI Taxonomy" id="56"/>
    <lineage>
        <taxon>Bacteria</taxon>
        <taxon>Pseudomonadati</taxon>
        <taxon>Myxococcota</taxon>
        <taxon>Polyangia</taxon>
        <taxon>Polyangiales</taxon>
        <taxon>Polyangiaceae</taxon>
        <taxon>Sorangium</taxon>
    </lineage>
</organism>
<protein>
    <recommendedName>
        <fullName evidence="4">Tryptophan synthase alpha chain</fullName>
    </recommendedName>
</protein>
<dbReference type="EMBL" id="CP012673">
    <property type="protein sequence ID" value="AUX45066.1"/>
    <property type="molecule type" value="Genomic_DNA"/>
</dbReference>
<reference evidence="2 3" key="1">
    <citation type="submission" date="2015-09" db="EMBL/GenBank/DDBJ databases">
        <title>Sorangium comparison.</title>
        <authorList>
            <person name="Zaburannyi N."/>
            <person name="Bunk B."/>
            <person name="Overmann J."/>
            <person name="Mueller R."/>
        </authorList>
    </citation>
    <scope>NUCLEOTIDE SEQUENCE [LARGE SCALE GENOMIC DNA]</scope>
    <source>
        <strain evidence="2 3">So ce26</strain>
    </source>
</reference>
<dbReference type="AlphaFoldDB" id="A0A2L0F0L5"/>
<evidence type="ECO:0000313" key="3">
    <source>
        <dbReference type="Proteomes" id="UP000238348"/>
    </source>
</evidence>
<keyword evidence="1" id="KW-0732">Signal</keyword>
<evidence type="ECO:0000256" key="1">
    <source>
        <dbReference type="SAM" id="SignalP"/>
    </source>
</evidence>
<name>A0A2L0F0L5_SORCE</name>
<feature type="signal peptide" evidence="1">
    <location>
        <begin position="1"/>
        <end position="23"/>
    </location>
</feature>